<gene>
    <name evidence="1" type="ORF">MLD38_038448</name>
</gene>
<dbReference type="Proteomes" id="UP001057402">
    <property type="component" value="Chromosome 12"/>
</dbReference>
<proteinExistence type="predicted"/>
<evidence type="ECO:0000313" key="2">
    <source>
        <dbReference type="Proteomes" id="UP001057402"/>
    </source>
</evidence>
<accession>A0ACB9L0E9</accession>
<keyword evidence="2" id="KW-1185">Reference proteome</keyword>
<protein>
    <submittedName>
        <fullName evidence="1">Uncharacterized protein</fullName>
    </submittedName>
</protein>
<name>A0ACB9L0E9_9MYRT</name>
<dbReference type="EMBL" id="CM042891">
    <property type="protein sequence ID" value="KAI4302736.1"/>
    <property type="molecule type" value="Genomic_DNA"/>
</dbReference>
<evidence type="ECO:0000313" key="1">
    <source>
        <dbReference type="EMBL" id="KAI4302736.1"/>
    </source>
</evidence>
<comment type="caution">
    <text evidence="1">The sequence shown here is derived from an EMBL/GenBank/DDBJ whole genome shotgun (WGS) entry which is preliminary data.</text>
</comment>
<sequence length="495" mass="53224">MEPSLAFLVFGGSIPEAISLSKAQKKLFVVYISGDNAESEEMENFTWRDGKVSESVKNYCILLHIPEKTADAENFSKMYPQNSVPCVTAVGHNGVKLWAKDGFVSPEDLASNLEKAWLSLQIQETTASFLTAAMAARNPVRSTSSNSITAAVNRDNSSSNSHLEEVYGASDGSPSLPSDDIVKENIAQRASSGDSSNPGKSENLENPSSSEVAVVKDSRLADSGNPVNEVGKSSPDVVSVLDSNVKLDVASVERDYIINKPEANTSSEHPSASQSSDAYLNIRLPSGASIQDKFSLTDTLKTVKEIVDSKNENTIGSYNLATPYPRKVFLDAELDKTLLELGLSGRQALIVVPHQRGDVSGGNLPSSYQQSTVDSSSNGDSGGNYSLLKRIFSYVNPFSYLGYFRPSSGTTESEDGRSGYGPNNTLQSGGVTRGSAYTDHPTIGRVESRNRRPTTSQLGSNIHTLKHDEDDARFGDRNAFWNGNSTQYGGDGGNR</sequence>
<reference evidence="2" key="1">
    <citation type="journal article" date="2023" name="Front. Plant Sci.">
        <title>Chromosomal-level genome assembly of Melastoma candidum provides insights into trichome evolution.</title>
        <authorList>
            <person name="Zhong Y."/>
            <person name="Wu W."/>
            <person name="Sun C."/>
            <person name="Zou P."/>
            <person name="Liu Y."/>
            <person name="Dai S."/>
            <person name="Zhou R."/>
        </authorList>
    </citation>
    <scope>NUCLEOTIDE SEQUENCE [LARGE SCALE GENOMIC DNA]</scope>
</reference>
<organism evidence="1 2">
    <name type="scientific">Melastoma candidum</name>
    <dbReference type="NCBI Taxonomy" id="119954"/>
    <lineage>
        <taxon>Eukaryota</taxon>
        <taxon>Viridiplantae</taxon>
        <taxon>Streptophyta</taxon>
        <taxon>Embryophyta</taxon>
        <taxon>Tracheophyta</taxon>
        <taxon>Spermatophyta</taxon>
        <taxon>Magnoliopsida</taxon>
        <taxon>eudicotyledons</taxon>
        <taxon>Gunneridae</taxon>
        <taxon>Pentapetalae</taxon>
        <taxon>rosids</taxon>
        <taxon>malvids</taxon>
        <taxon>Myrtales</taxon>
        <taxon>Melastomataceae</taxon>
        <taxon>Melastomatoideae</taxon>
        <taxon>Melastomateae</taxon>
        <taxon>Melastoma</taxon>
    </lineage>
</organism>